<reference evidence="1" key="1">
    <citation type="submission" date="2013-01" db="EMBL/GenBank/DDBJ databases">
        <title>Genome draft of Hydrogenophaga taeniospiralis 2K1.</title>
        <authorList>
            <person name="Gomila M."/>
            <person name="Lalucat J."/>
        </authorList>
    </citation>
    <scope>NUCLEOTIDE SEQUENCE</scope>
    <source>
        <strain evidence="1">CCUG 15921</strain>
    </source>
</reference>
<proteinExistence type="predicted"/>
<name>A0A9X4NNL6_9BURK</name>
<gene>
    <name evidence="1" type="ORF">H010_03457</name>
</gene>
<dbReference type="RefSeq" id="WP_218017332.1">
    <property type="nucleotide sequence ID" value="NZ_AOGK01000002.1"/>
</dbReference>
<dbReference type="InterPro" id="IPR011057">
    <property type="entry name" value="Mss4-like_sf"/>
</dbReference>
<dbReference type="Pfam" id="PF19648">
    <property type="entry name" value="DUF6151"/>
    <property type="match status" value="1"/>
</dbReference>
<comment type="caution">
    <text evidence="1">The sequence shown here is derived from an EMBL/GenBank/DDBJ whole genome shotgun (WGS) entry which is preliminary data.</text>
</comment>
<evidence type="ECO:0000313" key="2">
    <source>
        <dbReference type="Proteomes" id="UP001152876"/>
    </source>
</evidence>
<dbReference type="AlphaFoldDB" id="A0A9X4NNL6"/>
<evidence type="ECO:0000313" key="1">
    <source>
        <dbReference type="EMBL" id="MDG5974292.1"/>
    </source>
</evidence>
<protein>
    <submittedName>
        <fullName evidence="1">Uncharacterized protein</fullName>
    </submittedName>
</protein>
<sequence>MPPVVHPLRCRCGALQGQVELSGLSNRMRCYCQDCQAFARFLGSPDQVLDAQGGSDVVQLAPHRIRITQGAAQLAVMRLSDQGMLRWYAACCRTPVGNTMSSRAMPFTGLLAQCLDSAPLEAAFGPVRASANTASAIGEPKPRAFGMAGAVLRILGMVLGSRLSGRYKDTPFFTASGAPVAEPTVLSAEERARLRPTPGLG</sequence>
<dbReference type="InterPro" id="IPR046149">
    <property type="entry name" value="DUF6151"/>
</dbReference>
<dbReference type="Proteomes" id="UP001152876">
    <property type="component" value="Unassembled WGS sequence"/>
</dbReference>
<dbReference type="SUPFAM" id="SSF51316">
    <property type="entry name" value="Mss4-like"/>
    <property type="match status" value="1"/>
</dbReference>
<accession>A0A9X4NNL6</accession>
<organism evidence="1 2">
    <name type="scientific">Hydrogenophaga taeniospiralis CCUG 15921</name>
    <dbReference type="NCBI Taxonomy" id="1281780"/>
    <lineage>
        <taxon>Bacteria</taxon>
        <taxon>Pseudomonadati</taxon>
        <taxon>Pseudomonadota</taxon>
        <taxon>Betaproteobacteria</taxon>
        <taxon>Burkholderiales</taxon>
        <taxon>Comamonadaceae</taxon>
        <taxon>Hydrogenophaga</taxon>
    </lineage>
</organism>
<keyword evidence="2" id="KW-1185">Reference proteome</keyword>
<dbReference type="EMBL" id="AOGK01000002">
    <property type="protein sequence ID" value="MDG5974292.1"/>
    <property type="molecule type" value="Genomic_DNA"/>
</dbReference>
<dbReference type="Gene3D" id="2.170.150.70">
    <property type="match status" value="1"/>
</dbReference>